<proteinExistence type="inferred from homology"/>
<dbReference type="InterPro" id="IPR050950">
    <property type="entry name" value="HTH-type_LysR_regulators"/>
</dbReference>
<dbReference type="InterPro" id="IPR005119">
    <property type="entry name" value="LysR_subst-bd"/>
</dbReference>
<gene>
    <name evidence="7" type="primary">abgR_5</name>
    <name evidence="6" type="ORF">IAP99_00230</name>
    <name evidence="7" type="ORF">SAMEA3729809_04991</name>
</gene>
<keyword evidence="4" id="KW-0804">Transcription</keyword>
<evidence type="ECO:0000313" key="7">
    <source>
        <dbReference type="EMBL" id="SXF98458.1"/>
    </source>
</evidence>
<dbReference type="Proteomes" id="UP000516181">
    <property type="component" value="Chromosome"/>
</dbReference>
<dbReference type="EMBL" id="UKAS01000027">
    <property type="protein sequence ID" value="SXF98458.1"/>
    <property type="molecule type" value="Genomic_DNA"/>
</dbReference>
<dbReference type="InterPro" id="IPR036388">
    <property type="entry name" value="WH-like_DNA-bd_sf"/>
</dbReference>
<reference evidence="7 8" key="1">
    <citation type="submission" date="2018-08" db="EMBL/GenBank/DDBJ databases">
        <authorList>
            <consortium name="Pathogen Informatics"/>
        </authorList>
    </citation>
    <scope>NUCLEOTIDE SEQUENCE [LARGE SCALE GENOMIC DNA]</scope>
    <source>
        <strain evidence="7 8">EuSCAPE_TR218</strain>
    </source>
</reference>
<dbReference type="Pfam" id="PF00126">
    <property type="entry name" value="HTH_1"/>
    <property type="match status" value="2"/>
</dbReference>
<dbReference type="InterPro" id="IPR000847">
    <property type="entry name" value="LysR_HTH_N"/>
</dbReference>
<dbReference type="Pfam" id="PF03466">
    <property type="entry name" value="LysR_substrate"/>
    <property type="match status" value="1"/>
</dbReference>
<evidence type="ECO:0000259" key="5">
    <source>
        <dbReference type="PROSITE" id="PS50931"/>
    </source>
</evidence>
<organism evidence="6 9">
    <name type="scientific">Klebsiella variicola</name>
    <dbReference type="NCBI Taxonomy" id="244366"/>
    <lineage>
        <taxon>Bacteria</taxon>
        <taxon>Pseudomonadati</taxon>
        <taxon>Pseudomonadota</taxon>
        <taxon>Gammaproteobacteria</taxon>
        <taxon>Enterobacterales</taxon>
        <taxon>Enterobacteriaceae</taxon>
        <taxon>Klebsiella/Raoultella group</taxon>
        <taxon>Klebsiella</taxon>
        <taxon>Klebsiella pneumoniae complex</taxon>
    </lineage>
</organism>
<dbReference type="PANTHER" id="PTHR30419:SF14">
    <property type="entry name" value="LYSR FAMILY TRANSCRIPTIONAL REGULATOR"/>
    <property type="match status" value="1"/>
</dbReference>
<evidence type="ECO:0000313" key="8">
    <source>
        <dbReference type="Proteomes" id="UP000258928"/>
    </source>
</evidence>
<dbReference type="Proteomes" id="UP000258928">
    <property type="component" value="Unassembled WGS sequence"/>
</dbReference>
<dbReference type="SUPFAM" id="SSF46785">
    <property type="entry name" value="Winged helix' DNA-binding domain"/>
    <property type="match status" value="2"/>
</dbReference>
<evidence type="ECO:0000256" key="1">
    <source>
        <dbReference type="ARBA" id="ARBA00009437"/>
    </source>
</evidence>
<comment type="similarity">
    <text evidence="1">Belongs to the LysR transcriptional regulatory family.</text>
</comment>
<dbReference type="PANTHER" id="PTHR30419">
    <property type="entry name" value="HTH-TYPE TRANSCRIPTIONAL REGULATOR YBHD"/>
    <property type="match status" value="1"/>
</dbReference>
<dbReference type="SUPFAM" id="SSF53850">
    <property type="entry name" value="Periplasmic binding protein-like II"/>
    <property type="match status" value="1"/>
</dbReference>
<dbReference type="PRINTS" id="PR00039">
    <property type="entry name" value="HTHLYSR"/>
</dbReference>
<reference evidence="6 9" key="2">
    <citation type="submission" date="2020-08" db="EMBL/GenBank/DDBJ databases">
        <title>Complete genome sequence of Klebsiella pneumoniae KP2757.</title>
        <authorList>
            <person name="Zhang X."/>
        </authorList>
    </citation>
    <scope>NUCLEOTIDE SEQUENCE [LARGE SCALE GENOMIC DNA]</scope>
    <source>
        <strain evidence="6 9">KP2757</strain>
    </source>
</reference>
<dbReference type="RefSeq" id="WP_016162005.1">
    <property type="nucleotide sequence ID" value="NZ_BIGP01000004.1"/>
</dbReference>
<dbReference type="GO" id="GO:0003700">
    <property type="term" value="F:DNA-binding transcription factor activity"/>
    <property type="evidence" value="ECO:0007669"/>
    <property type="project" value="InterPro"/>
</dbReference>
<dbReference type="EMBL" id="CP060807">
    <property type="protein sequence ID" value="QNP24845.1"/>
    <property type="molecule type" value="Genomic_DNA"/>
</dbReference>
<feature type="domain" description="HTH lysR-type" evidence="5">
    <location>
        <begin position="10"/>
        <end position="67"/>
    </location>
</feature>
<dbReference type="GO" id="GO:0003677">
    <property type="term" value="F:DNA binding"/>
    <property type="evidence" value="ECO:0007669"/>
    <property type="project" value="UniProtKB-KW"/>
</dbReference>
<keyword evidence="2" id="KW-0805">Transcription regulation</keyword>
<dbReference type="FunFam" id="1.10.10.10:FF:000001">
    <property type="entry name" value="LysR family transcriptional regulator"/>
    <property type="match status" value="1"/>
</dbReference>
<evidence type="ECO:0000256" key="2">
    <source>
        <dbReference type="ARBA" id="ARBA00023015"/>
    </source>
</evidence>
<dbReference type="AlphaFoldDB" id="A0A0B7G2I0"/>
<dbReference type="GO" id="GO:0005829">
    <property type="term" value="C:cytosol"/>
    <property type="evidence" value="ECO:0007669"/>
    <property type="project" value="TreeGrafter"/>
</dbReference>
<dbReference type="Gene3D" id="3.40.190.290">
    <property type="match status" value="1"/>
</dbReference>
<keyword evidence="3" id="KW-0238">DNA-binding</keyword>
<evidence type="ECO:0000313" key="6">
    <source>
        <dbReference type="EMBL" id="QNP24845.1"/>
    </source>
</evidence>
<protein>
    <submittedName>
        <fullName evidence="6">LysR family transcriptional regulator</fullName>
    </submittedName>
</protein>
<evidence type="ECO:0000256" key="3">
    <source>
        <dbReference type="ARBA" id="ARBA00023125"/>
    </source>
</evidence>
<feature type="domain" description="HTH lysR-type" evidence="5">
    <location>
        <begin position="109"/>
        <end position="166"/>
    </location>
</feature>
<dbReference type="Gene3D" id="1.10.10.10">
    <property type="entry name" value="Winged helix-like DNA-binding domain superfamily/Winged helix DNA-binding domain"/>
    <property type="match status" value="2"/>
</dbReference>
<dbReference type="PROSITE" id="PS50931">
    <property type="entry name" value="HTH_LYSR"/>
    <property type="match status" value="2"/>
</dbReference>
<dbReference type="InterPro" id="IPR036390">
    <property type="entry name" value="WH_DNA-bd_sf"/>
</dbReference>
<accession>A0A0B7G2I0</accession>
<evidence type="ECO:0000313" key="9">
    <source>
        <dbReference type="Proteomes" id="UP000516181"/>
    </source>
</evidence>
<sequence>MLKKKHDKIINIMQLRFFCQVALRGSVSRAADDLFRTQSAITRAIRDLESALNVTLFERHYSGMVPTEYGKCILPRARRAIDDLQAIPALLQKHHTRTSGPLADAGWLFNTRRLAIFIQLYHVNHTQTVAQQLGITQPAVSAALKVLEKGADSALFRRTPEGVRPTPAAELLYPPVSRALNELENIWSDIAARRGVLEGTVRIGALPLSRTRLLPSAIAAFLAQHPGITLMTNESPYESLVADMRAGNIDFIIGALRQDEDLPDLCSEALFEEDMLILLRNNHPLLRHPDPRSQLATAQWVLPRANAPARHLLDKAFITLGLPLPQPTVETGDAAMVRGLLQDSDMLAAVSASQMRFETDNGLLSVLPVPLPDTTRRIGLTFRAGSLPSPATQALLRFIYQQVQDGTV</sequence>
<name>A0A0B7G2I0_KLEVA</name>
<evidence type="ECO:0000256" key="4">
    <source>
        <dbReference type="ARBA" id="ARBA00023163"/>
    </source>
</evidence>